<accession>A0A433TEB1</accession>
<protein>
    <submittedName>
        <fullName evidence="4">Uncharacterized protein</fullName>
    </submittedName>
</protein>
<reference evidence="4 5" key="1">
    <citation type="submission" date="2019-01" db="EMBL/GenBank/DDBJ databases">
        <title>A draft genome assembly of the solar-powered sea slug Elysia chlorotica.</title>
        <authorList>
            <person name="Cai H."/>
            <person name="Li Q."/>
            <person name="Fang X."/>
            <person name="Li J."/>
            <person name="Curtis N.E."/>
            <person name="Altenburger A."/>
            <person name="Shibata T."/>
            <person name="Feng M."/>
            <person name="Maeda T."/>
            <person name="Schwartz J.A."/>
            <person name="Shigenobu S."/>
            <person name="Lundholm N."/>
            <person name="Nishiyama T."/>
            <person name="Yang H."/>
            <person name="Hasebe M."/>
            <person name="Li S."/>
            <person name="Pierce S.K."/>
            <person name="Wang J."/>
        </authorList>
    </citation>
    <scope>NUCLEOTIDE SEQUENCE [LARGE SCALE GENOMIC DNA]</scope>
    <source>
        <strain evidence="4">EC2010</strain>
        <tissue evidence="4">Whole organism of an adult</tissue>
    </source>
</reference>
<evidence type="ECO:0000313" key="4">
    <source>
        <dbReference type="EMBL" id="RUS79897.1"/>
    </source>
</evidence>
<evidence type="ECO:0000256" key="2">
    <source>
        <dbReference type="ARBA" id="ARBA00023180"/>
    </source>
</evidence>
<keyword evidence="1" id="KW-0732">Signal</keyword>
<proteinExistence type="predicted"/>
<sequence>MKSSPSAKLPTKDPGIMPTKDPGIMPTKDPGIMPTKDPGIMPTKDPRIMPTDYPTNMFSNYHNYPSVYPTQLPGIMPTKVPGIMPSDYPETMPSDYPHVPTMMPSQAPPINPTKVPGITPSQKVGSPKIQASPSVPSMSTPHAGQHQGLSFTNILSIAEFQEARRLPPTSCVQSLDYERSSSALLDTRDKLTAFGRSLQGDELTLFQRLRSSPDYDLSIFTGETLHDALEQLLNMGSRERDVFFDSRGFLADPTNFQDYDFLERVMLSWTPKIRLLQTKDAMCEIQSMVPYELLGELCDHLQDEETSAIETTLFNERCADCTALLVFERWDGNHTGILQGIKGKILYAKLRQMRADWDIFMLRFSPKAVESTDIDRIALNNFFDDIQLSVLADEFIQQQLSSQVKRRLALKLEEAHGPFPTWSSDLHHYLGHYTMFLPPDELDTKLDPTMIIEMEIMPEEIRSKNSWIQKFYSILAWKAAEWLSDPLNIPTEFAQASIDVKAKYFCIITKYAALPHLYGTVFDSRIITHGMSECRRFDIDYSKMDFLVDVVSSDPGLQWTANVMVDLDPLMPAVPASVLRNISAMELKAYWEEKDAEFPISSARTVWEQIKHTVDLSTMDCHGMMTAREGLMVFSPDELKLIPLHVFTECAPIFSHYLDERCEHNPRGCEMIWKLIKQSASFMQVNLATVMKNMTKEFIYGYVPPEDMNGLMTRDDKDLEEILQIPLDDIHASVIFRKIEQELGNFSLMDMEHHNVTDKDAYRKLFSMGSTVKTVYNKVKETLQMDTRGRTDVCLDETMTEDLAPFFTQASESDLKKLSPDSREKILKAIGSASFNSEDEEEHPGECVEGMTRNKLNKFLEVQLKTKELDQKPQLTSQDVEEVGPYLFCGMGQTVEKKLSDDAVREYLDVFESCVQLAQIVREALAERVINLAGGVTGLMDKPSMVKDLGTMLAYVDPDDLDRLDEASNKGLAKKLEKFEIHMTDMMSQGIDRSTIVKSKCDADIPTEEISKEESMRSDLLERIFVKKQPVSGKVPLDSLSDFQKAPLKSFLNASDIREMKIEEFEDCLEDLQKPEWDDSQLDAIGSKLKDLFGNSTLRWKPDDPMKAGNLIRALPKDDLLDITFNEDILAVLGQMEMKANESAEILNKFARDKGMPDLSSATADELASMGKLVCSMDPRVISRMAADSVSFLTKIFLSTTGGASKEALKSLDEEQLANVNPKAISKVPAKTFSEAFSADKLAQLSDAQALYLTPSHMWRMSTEQREAMSNFTQNAGINVPTASHGNKISEKSEFVGAWELPRVSCGNGMALAGQRDRLLDSPNKVDTYRRLCPRASGTCLTAWRKARVSWIGTL</sequence>
<feature type="region of interest" description="Disordered" evidence="3">
    <location>
        <begin position="1"/>
        <end position="43"/>
    </location>
</feature>
<feature type="region of interest" description="Disordered" evidence="3">
    <location>
        <begin position="120"/>
        <end position="145"/>
    </location>
</feature>
<dbReference type="InterPro" id="IPR026664">
    <property type="entry name" value="Stereocilin-rel"/>
</dbReference>
<name>A0A433TEB1_ELYCH</name>
<keyword evidence="2" id="KW-0325">Glycoprotein</keyword>
<dbReference type="GO" id="GO:0009986">
    <property type="term" value="C:cell surface"/>
    <property type="evidence" value="ECO:0007669"/>
    <property type="project" value="TreeGrafter"/>
</dbReference>
<organism evidence="4 5">
    <name type="scientific">Elysia chlorotica</name>
    <name type="common">Eastern emerald elysia</name>
    <name type="synonym">Sea slug</name>
    <dbReference type="NCBI Taxonomy" id="188477"/>
    <lineage>
        <taxon>Eukaryota</taxon>
        <taxon>Metazoa</taxon>
        <taxon>Spiralia</taxon>
        <taxon>Lophotrochozoa</taxon>
        <taxon>Mollusca</taxon>
        <taxon>Gastropoda</taxon>
        <taxon>Heterobranchia</taxon>
        <taxon>Euthyneura</taxon>
        <taxon>Panpulmonata</taxon>
        <taxon>Sacoglossa</taxon>
        <taxon>Placobranchoidea</taxon>
        <taxon>Plakobranchidae</taxon>
        <taxon>Elysia</taxon>
    </lineage>
</organism>
<evidence type="ECO:0000313" key="5">
    <source>
        <dbReference type="Proteomes" id="UP000271974"/>
    </source>
</evidence>
<dbReference type="GO" id="GO:0007160">
    <property type="term" value="P:cell-matrix adhesion"/>
    <property type="evidence" value="ECO:0007669"/>
    <property type="project" value="TreeGrafter"/>
</dbReference>
<dbReference type="EMBL" id="RQTK01000422">
    <property type="protein sequence ID" value="RUS79897.1"/>
    <property type="molecule type" value="Genomic_DNA"/>
</dbReference>
<dbReference type="PANTHER" id="PTHR23412:SF17">
    <property type="entry name" value="OTOANCORIN"/>
    <property type="match status" value="1"/>
</dbReference>
<evidence type="ECO:0000256" key="3">
    <source>
        <dbReference type="SAM" id="MobiDB-lite"/>
    </source>
</evidence>
<evidence type="ECO:0000256" key="1">
    <source>
        <dbReference type="ARBA" id="ARBA00022729"/>
    </source>
</evidence>
<dbReference type="Proteomes" id="UP000271974">
    <property type="component" value="Unassembled WGS sequence"/>
</dbReference>
<comment type="caution">
    <text evidence="4">The sequence shown here is derived from an EMBL/GenBank/DDBJ whole genome shotgun (WGS) entry which is preliminary data.</text>
</comment>
<gene>
    <name evidence="4" type="ORF">EGW08_012335</name>
</gene>
<dbReference type="PANTHER" id="PTHR23412">
    <property type="entry name" value="STEREOCILIN RELATED"/>
    <property type="match status" value="1"/>
</dbReference>
<dbReference type="OrthoDB" id="6120224at2759"/>
<keyword evidence="5" id="KW-1185">Reference proteome</keyword>